<evidence type="ECO:0000313" key="2">
    <source>
        <dbReference type="Proteomes" id="UP000499080"/>
    </source>
</evidence>
<name>A0A4Y2EBK2_ARAVE</name>
<protein>
    <submittedName>
        <fullName evidence="1">Uncharacterized protein</fullName>
    </submittedName>
</protein>
<dbReference type="Proteomes" id="UP000499080">
    <property type="component" value="Unassembled WGS sequence"/>
</dbReference>
<dbReference type="AlphaFoldDB" id="A0A4Y2EBK2"/>
<reference evidence="1 2" key="1">
    <citation type="journal article" date="2019" name="Sci. Rep.">
        <title>Orb-weaving spider Araneus ventricosus genome elucidates the spidroin gene catalogue.</title>
        <authorList>
            <person name="Kono N."/>
            <person name="Nakamura H."/>
            <person name="Ohtoshi R."/>
            <person name="Moran D.A.P."/>
            <person name="Shinohara A."/>
            <person name="Yoshida Y."/>
            <person name="Fujiwara M."/>
            <person name="Mori M."/>
            <person name="Tomita M."/>
            <person name="Arakawa K."/>
        </authorList>
    </citation>
    <scope>NUCLEOTIDE SEQUENCE [LARGE SCALE GENOMIC DNA]</scope>
</reference>
<comment type="caution">
    <text evidence="1">The sequence shown here is derived from an EMBL/GenBank/DDBJ whole genome shotgun (WGS) entry which is preliminary data.</text>
</comment>
<sequence length="87" mass="9308">MVLQHCGVEDVADPGGSGLPELGDGLGSAEQLLRYWLTEDITKVGGLDMHANIANNTAGDDVTVSLSFNRLQLPSTDKQHGNLRYLT</sequence>
<dbReference type="EMBL" id="BGPR01092024">
    <property type="protein sequence ID" value="GBM25669.1"/>
    <property type="molecule type" value="Genomic_DNA"/>
</dbReference>
<evidence type="ECO:0000313" key="1">
    <source>
        <dbReference type="EMBL" id="GBM25669.1"/>
    </source>
</evidence>
<gene>
    <name evidence="1" type="ORF">AVEN_94486_1</name>
</gene>
<feature type="non-terminal residue" evidence="1">
    <location>
        <position position="87"/>
    </location>
</feature>
<organism evidence="1 2">
    <name type="scientific">Araneus ventricosus</name>
    <name type="common">Orbweaver spider</name>
    <name type="synonym">Epeira ventricosa</name>
    <dbReference type="NCBI Taxonomy" id="182803"/>
    <lineage>
        <taxon>Eukaryota</taxon>
        <taxon>Metazoa</taxon>
        <taxon>Ecdysozoa</taxon>
        <taxon>Arthropoda</taxon>
        <taxon>Chelicerata</taxon>
        <taxon>Arachnida</taxon>
        <taxon>Araneae</taxon>
        <taxon>Araneomorphae</taxon>
        <taxon>Entelegynae</taxon>
        <taxon>Araneoidea</taxon>
        <taxon>Araneidae</taxon>
        <taxon>Araneus</taxon>
    </lineage>
</organism>
<proteinExistence type="predicted"/>
<keyword evidence="2" id="KW-1185">Reference proteome</keyword>
<accession>A0A4Y2EBK2</accession>